<evidence type="ECO:0000313" key="3">
    <source>
        <dbReference type="EMBL" id="NYG00745.1"/>
    </source>
</evidence>
<dbReference type="AlphaFoldDB" id="A0A852W2Y0"/>
<evidence type="ECO:0000256" key="2">
    <source>
        <dbReference type="SAM" id="Phobius"/>
    </source>
</evidence>
<protein>
    <submittedName>
        <fullName evidence="3">Uncharacterized protein</fullName>
    </submittedName>
</protein>
<feature type="transmembrane region" description="Helical" evidence="2">
    <location>
        <begin position="178"/>
        <end position="202"/>
    </location>
</feature>
<comment type="caution">
    <text evidence="3">The sequence shown here is derived from an EMBL/GenBank/DDBJ whole genome shotgun (WGS) entry which is preliminary data.</text>
</comment>
<evidence type="ECO:0000313" key="4">
    <source>
        <dbReference type="Proteomes" id="UP000549695"/>
    </source>
</evidence>
<gene>
    <name evidence="3" type="ORF">HDA37_001030</name>
</gene>
<keyword evidence="2" id="KW-1133">Transmembrane helix</keyword>
<proteinExistence type="predicted"/>
<dbReference type="Proteomes" id="UP000549695">
    <property type="component" value="Unassembled WGS sequence"/>
</dbReference>
<name>A0A852W2Y0_PSEA5</name>
<feature type="region of interest" description="Disordered" evidence="1">
    <location>
        <begin position="1"/>
        <end position="97"/>
    </location>
</feature>
<keyword evidence="2" id="KW-0472">Membrane</keyword>
<feature type="compositionally biased region" description="Polar residues" evidence="1">
    <location>
        <begin position="1"/>
        <end position="18"/>
    </location>
</feature>
<evidence type="ECO:0000256" key="1">
    <source>
        <dbReference type="SAM" id="MobiDB-lite"/>
    </source>
</evidence>
<feature type="transmembrane region" description="Helical" evidence="2">
    <location>
        <begin position="214"/>
        <end position="234"/>
    </location>
</feature>
<organism evidence="3 4">
    <name type="scientific">Pseudonocardia alni</name>
    <name type="common">Amycolata alni</name>
    <dbReference type="NCBI Taxonomy" id="33907"/>
    <lineage>
        <taxon>Bacteria</taxon>
        <taxon>Bacillati</taxon>
        <taxon>Actinomycetota</taxon>
        <taxon>Actinomycetes</taxon>
        <taxon>Pseudonocardiales</taxon>
        <taxon>Pseudonocardiaceae</taxon>
        <taxon>Pseudonocardia</taxon>
    </lineage>
</organism>
<feature type="compositionally biased region" description="Low complexity" evidence="1">
    <location>
        <begin position="28"/>
        <end position="97"/>
    </location>
</feature>
<dbReference type="RefSeq" id="WP_179760378.1">
    <property type="nucleotide sequence ID" value="NZ_BAAAJZ010000008.1"/>
</dbReference>
<reference evidence="3 4" key="1">
    <citation type="submission" date="2020-07" db="EMBL/GenBank/DDBJ databases">
        <title>Sequencing the genomes of 1000 actinobacteria strains.</title>
        <authorList>
            <person name="Klenk H.-P."/>
        </authorList>
    </citation>
    <scope>NUCLEOTIDE SEQUENCE [LARGE SCALE GENOMIC DNA]</scope>
    <source>
        <strain evidence="3 4">DSM 44749</strain>
    </source>
</reference>
<accession>A0A852W2Y0</accession>
<dbReference type="GeneID" id="98050841"/>
<keyword evidence="4" id="KW-1185">Reference proteome</keyword>
<dbReference type="EMBL" id="JACCCZ010000001">
    <property type="protein sequence ID" value="NYG00745.1"/>
    <property type="molecule type" value="Genomic_DNA"/>
</dbReference>
<sequence>MASDTSRPTDGSTATGTPETDDAAGSVATDRATADVPATTATDTADGAATGTTATGSTTAGSTVTDGTATDGTATDGTATGSAATAGAATDDSATTGRAAPVRTAAATPAGPPADTASGGGLAGAGAVVAAGLGLASLTGTSVGDMLRERESLVGQIQAATGSPGDTIESFYGAPWDVAAVVNGVVALVAVLVGLVLVLGPAARPAAGAWVRPVALGGLVLGVLGLLVSGGMYLDLFASTPVLPQMPGIPGLG</sequence>
<keyword evidence="2" id="KW-0812">Transmembrane</keyword>